<dbReference type="EMBL" id="JAVDSJ010000002">
    <property type="protein sequence ID" value="MDR6583283.1"/>
    <property type="molecule type" value="Genomic_DNA"/>
</dbReference>
<name>A0ABU1PBH4_9BURK</name>
<comment type="caution">
    <text evidence="6">The sequence shown here is derived from an EMBL/GenBank/DDBJ whole genome shotgun (WGS) entry which is preliminary data.</text>
</comment>
<feature type="domain" description="HTH lysR-type" evidence="5">
    <location>
        <begin position="1"/>
        <end position="59"/>
    </location>
</feature>
<evidence type="ECO:0000256" key="3">
    <source>
        <dbReference type="ARBA" id="ARBA00023125"/>
    </source>
</evidence>
<comment type="similarity">
    <text evidence="1">Belongs to the LysR transcriptional regulatory family.</text>
</comment>
<evidence type="ECO:0000313" key="7">
    <source>
        <dbReference type="Proteomes" id="UP001260715"/>
    </source>
</evidence>
<dbReference type="SUPFAM" id="SSF53850">
    <property type="entry name" value="Periplasmic binding protein-like II"/>
    <property type="match status" value="1"/>
</dbReference>
<dbReference type="RefSeq" id="WP_102662245.1">
    <property type="nucleotide sequence ID" value="NZ_JAVDSJ010000002.1"/>
</dbReference>
<organism evidence="6 7">
    <name type="scientific">Herbaspirillum frisingense</name>
    <dbReference type="NCBI Taxonomy" id="92645"/>
    <lineage>
        <taxon>Bacteria</taxon>
        <taxon>Pseudomonadati</taxon>
        <taxon>Pseudomonadota</taxon>
        <taxon>Betaproteobacteria</taxon>
        <taxon>Burkholderiales</taxon>
        <taxon>Oxalobacteraceae</taxon>
        <taxon>Herbaspirillum</taxon>
    </lineage>
</organism>
<evidence type="ECO:0000259" key="5">
    <source>
        <dbReference type="PROSITE" id="PS50931"/>
    </source>
</evidence>
<accession>A0ABU1PBH4</accession>
<dbReference type="Gene3D" id="3.40.190.290">
    <property type="match status" value="1"/>
</dbReference>
<keyword evidence="4" id="KW-0804">Transcription</keyword>
<proteinExistence type="inferred from homology"/>
<protein>
    <submittedName>
        <fullName evidence="6">DNA-binding transcriptional LysR family regulator</fullName>
    </submittedName>
</protein>
<keyword evidence="7" id="KW-1185">Reference proteome</keyword>
<dbReference type="InterPro" id="IPR000847">
    <property type="entry name" value="LysR_HTH_N"/>
</dbReference>
<keyword evidence="2" id="KW-0805">Transcription regulation</keyword>
<dbReference type="Gene3D" id="1.10.10.10">
    <property type="entry name" value="Winged helix-like DNA-binding domain superfamily/Winged helix DNA-binding domain"/>
    <property type="match status" value="1"/>
</dbReference>
<dbReference type="PANTHER" id="PTHR30537">
    <property type="entry name" value="HTH-TYPE TRANSCRIPTIONAL REGULATOR"/>
    <property type="match status" value="1"/>
</dbReference>
<dbReference type="PROSITE" id="PS50931">
    <property type="entry name" value="HTH_LYSR"/>
    <property type="match status" value="1"/>
</dbReference>
<evidence type="ECO:0000313" key="6">
    <source>
        <dbReference type="EMBL" id="MDR6583283.1"/>
    </source>
</evidence>
<dbReference type="GO" id="GO:0003677">
    <property type="term" value="F:DNA binding"/>
    <property type="evidence" value="ECO:0007669"/>
    <property type="project" value="UniProtKB-KW"/>
</dbReference>
<dbReference type="InterPro" id="IPR005119">
    <property type="entry name" value="LysR_subst-bd"/>
</dbReference>
<dbReference type="Pfam" id="PF00126">
    <property type="entry name" value="HTH_1"/>
    <property type="match status" value="1"/>
</dbReference>
<dbReference type="Pfam" id="PF03466">
    <property type="entry name" value="LysR_substrate"/>
    <property type="match status" value="1"/>
</dbReference>
<dbReference type="InterPro" id="IPR058163">
    <property type="entry name" value="LysR-type_TF_proteobact-type"/>
</dbReference>
<evidence type="ECO:0000256" key="4">
    <source>
        <dbReference type="ARBA" id="ARBA00023163"/>
    </source>
</evidence>
<reference evidence="6 7" key="1">
    <citation type="submission" date="2023-07" db="EMBL/GenBank/DDBJ databases">
        <title>Sorghum-associated microbial communities from plants grown in Nebraska, USA.</title>
        <authorList>
            <person name="Schachtman D."/>
        </authorList>
    </citation>
    <scope>NUCLEOTIDE SEQUENCE [LARGE SCALE GENOMIC DNA]</scope>
    <source>
        <strain evidence="6 7">596</strain>
    </source>
</reference>
<evidence type="ECO:0000256" key="1">
    <source>
        <dbReference type="ARBA" id="ARBA00009437"/>
    </source>
</evidence>
<dbReference type="PANTHER" id="PTHR30537:SF31">
    <property type="entry name" value="TRANSCRIPTIONAL REGULATOR, LYSR FAMILY"/>
    <property type="match status" value="1"/>
</dbReference>
<dbReference type="InterPro" id="IPR036390">
    <property type="entry name" value="WH_DNA-bd_sf"/>
</dbReference>
<evidence type="ECO:0000256" key="2">
    <source>
        <dbReference type="ARBA" id="ARBA00023015"/>
    </source>
</evidence>
<dbReference type="Proteomes" id="UP001260715">
    <property type="component" value="Unassembled WGS sequence"/>
</dbReference>
<gene>
    <name evidence="6" type="ORF">J2W50_001481</name>
</gene>
<keyword evidence="3 6" id="KW-0238">DNA-binding</keyword>
<dbReference type="SUPFAM" id="SSF46785">
    <property type="entry name" value="Winged helix' DNA-binding domain"/>
    <property type="match status" value="1"/>
</dbReference>
<sequence length="318" mass="34298">MEDLNDLALFAAVVVHGSFSAAARALNTPKSRISRRVAELEQRLGVRLLQRSTRVVRVTEVGSAFFTHCEAMTHAARAAVEVTEHAGARPTGRLRVSSPMGVSHIFLAPLLARFLTAHPDVRLELELSNRRVDVIGEGIDVAMRVRSTLEDSNLVVRSFGTSHQILTASPGFVATHGPFKTVQSLQGQRGLGPGGMPGEAARWRLQDADKAVAEIAYTPVLVTDDVHLMQAAATGGAGLAVLPFNVCRQAVERGELVVVLPRYHAAAHQLHAVFPSRRGLVPAVRAFIEFLAVELSRTMQVENQALQALLARQGAVQV</sequence>
<dbReference type="InterPro" id="IPR036388">
    <property type="entry name" value="WH-like_DNA-bd_sf"/>
</dbReference>